<evidence type="ECO:0000256" key="2">
    <source>
        <dbReference type="ARBA" id="ARBA00012438"/>
    </source>
</evidence>
<dbReference type="AlphaFoldDB" id="A0A556MQ82"/>
<keyword evidence="6 10" id="KW-0418">Kinase</keyword>
<dbReference type="PROSITE" id="PS50109">
    <property type="entry name" value="HIS_KIN"/>
    <property type="match status" value="1"/>
</dbReference>
<protein>
    <recommendedName>
        <fullName evidence="2">histidine kinase</fullName>
        <ecNumber evidence="2">2.7.13.3</ecNumber>
    </recommendedName>
</protein>
<dbReference type="OrthoDB" id="9778366at2"/>
<dbReference type="Pfam" id="PF07730">
    <property type="entry name" value="HisKA_3"/>
    <property type="match status" value="1"/>
</dbReference>
<comment type="catalytic activity">
    <reaction evidence="1">
        <text>ATP + protein L-histidine = ADP + protein N-phospho-L-histidine.</text>
        <dbReference type="EC" id="2.7.13.3"/>
    </reaction>
</comment>
<feature type="domain" description="Histidine kinase" evidence="9">
    <location>
        <begin position="23"/>
        <end position="215"/>
    </location>
</feature>
<keyword evidence="8" id="KW-0902">Two-component regulatory system</keyword>
<evidence type="ECO:0000256" key="8">
    <source>
        <dbReference type="ARBA" id="ARBA00023012"/>
    </source>
</evidence>
<dbReference type="PANTHER" id="PTHR24421">
    <property type="entry name" value="NITRATE/NITRITE SENSOR PROTEIN NARX-RELATED"/>
    <property type="match status" value="1"/>
</dbReference>
<dbReference type="PANTHER" id="PTHR24421:SF10">
    <property type="entry name" value="NITRATE_NITRITE SENSOR PROTEIN NARQ"/>
    <property type="match status" value="1"/>
</dbReference>
<dbReference type="GO" id="GO:0000155">
    <property type="term" value="F:phosphorelay sensor kinase activity"/>
    <property type="evidence" value="ECO:0007669"/>
    <property type="project" value="InterPro"/>
</dbReference>
<evidence type="ECO:0000256" key="5">
    <source>
        <dbReference type="ARBA" id="ARBA00022741"/>
    </source>
</evidence>
<organism evidence="10 11">
    <name type="scientific">Fluviicola chungangensis</name>
    <dbReference type="NCBI Taxonomy" id="2597671"/>
    <lineage>
        <taxon>Bacteria</taxon>
        <taxon>Pseudomonadati</taxon>
        <taxon>Bacteroidota</taxon>
        <taxon>Flavobacteriia</taxon>
        <taxon>Flavobacteriales</taxon>
        <taxon>Crocinitomicaceae</taxon>
        <taxon>Fluviicola</taxon>
    </lineage>
</organism>
<dbReference type="InterPro" id="IPR050482">
    <property type="entry name" value="Sensor_HK_TwoCompSys"/>
</dbReference>
<accession>A0A556MQ82</accession>
<evidence type="ECO:0000256" key="1">
    <source>
        <dbReference type="ARBA" id="ARBA00000085"/>
    </source>
</evidence>
<dbReference type="InterPro" id="IPR005467">
    <property type="entry name" value="His_kinase_dom"/>
</dbReference>
<comment type="caution">
    <text evidence="10">The sequence shown here is derived from an EMBL/GenBank/DDBJ whole genome shotgun (WGS) entry which is preliminary data.</text>
</comment>
<keyword evidence="11" id="KW-1185">Reference proteome</keyword>
<proteinExistence type="predicted"/>
<evidence type="ECO:0000256" key="4">
    <source>
        <dbReference type="ARBA" id="ARBA00022679"/>
    </source>
</evidence>
<keyword evidence="7" id="KW-0067">ATP-binding</keyword>
<dbReference type="EC" id="2.7.13.3" evidence="2"/>
<dbReference type="GO" id="GO:0016020">
    <property type="term" value="C:membrane"/>
    <property type="evidence" value="ECO:0007669"/>
    <property type="project" value="InterPro"/>
</dbReference>
<dbReference type="Gene3D" id="3.30.565.10">
    <property type="entry name" value="Histidine kinase-like ATPase, C-terminal domain"/>
    <property type="match status" value="1"/>
</dbReference>
<evidence type="ECO:0000256" key="7">
    <source>
        <dbReference type="ARBA" id="ARBA00022840"/>
    </source>
</evidence>
<dbReference type="RefSeq" id="WP_144333735.1">
    <property type="nucleotide sequence ID" value="NZ_VLPL01000006.1"/>
</dbReference>
<gene>
    <name evidence="10" type="ORF">FO442_13545</name>
</gene>
<dbReference type="Gene3D" id="1.20.5.1930">
    <property type="match status" value="1"/>
</dbReference>
<evidence type="ECO:0000259" key="9">
    <source>
        <dbReference type="PROSITE" id="PS50109"/>
    </source>
</evidence>
<dbReference type="GO" id="GO:0005524">
    <property type="term" value="F:ATP binding"/>
    <property type="evidence" value="ECO:0007669"/>
    <property type="project" value="UniProtKB-KW"/>
</dbReference>
<dbReference type="CDD" id="cd16917">
    <property type="entry name" value="HATPase_UhpB-NarQ-NarX-like"/>
    <property type="match status" value="1"/>
</dbReference>
<name>A0A556MQ82_9FLAO</name>
<keyword evidence="5" id="KW-0547">Nucleotide-binding</keyword>
<evidence type="ECO:0000256" key="3">
    <source>
        <dbReference type="ARBA" id="ARBA00022553"/>
    </source>
</evidence>
<dbReference type="InterPro" id="IPR011712">
    <property type="entry name" value="Sig_transdc_His_kin_sub3_dim/P"/>
</dbReference>
<evidence type="ECO:0000313" key="10">
    <source>
        <dbReference type="EMBL" id="TSJ42104.1"/>
    </source>
</evidence>
<sequence length="219" mass="24478">MEAEHRKELLSSNIQSAEDERLRIARDVHDELGGIFSTLSLSLQQLNPETEKNKDTLQQSKHLIQTGINSVRRISHAIIPFELELLGLDQTLSNYTQSVSTASGIDIHFEFDHVPEEMNPTVSLATYRIIQELLNNTLKYAGASSVEISCCNYEGHLQLRYKDNGVGVDLTDKKIKRGIGIKNIESRVLALDGNVYFTSSPGQGFNCELSLPFNQTSEL</sequence>
<dbReference type="InterPro" id="IPR003594">
    <property type="entry name" value="HATPase_dom"/>
</dbReference>
<evidence type="ECO:0000256" key="6">
    <source>
        <dbReference type="ARBA" id="ARBA00022777"/>
    </source>
</evidence>
<dbReference type="EMBL" id="VLPL01000006">
    <property type="protein sequence ID" value="TSJ42104.1"/>
    <property type="molecule type" value="Genomic_DNA"/>
</dbReference>
<keyword evidence="3" id="KW-0597">Phosphoprotein</keyword>
<evidence type="ECO:0000313" key="11">
    <source>
        <dbReference type="Proteomes" id="UP000316008"/>
    </source>
</evidence>
<dbReference type="GO" id="GO:0046983">
    <property type="term" value="F:protein dimerization activity"/>
    <property type="evidence" value="ECO:0007669"/>
    <property type="project" value="InterPro"/>
</dbReference>
<dbReference type="InterPro" id="IPR036890">
    <property type="entry name" value="HATPase_C_sf"/>
</dbReference>
<reference evidence="10 11" key="1">
    <citation type="submission" date="2019-07" db="EMBL/GenBank/DDBJ databases">
        <authorList>
            <person name="Huq M.A."/>
        </authorList>
    </citation>
    <scope>NUCLEOTIDE SEQUENCE [LARGE SCALE GENOMIC DNA]</scope>
    <source>
        <strain evidence="10 11">MAH-3</strain>
    </source>
</reference>
<dbReference type="Proteomes" id="UP000316008">
    <property type="component" value="Unassembled WGS sequence"/>
</dbReference>
<keyword evidence="4" id="KW-0808">Transferase</keyword>
<dbReference type="Pfam" id="PF02518">
    <property type="entry name" value="HATPase_c"/>
    <property type="match status" value="1"/>
</dbReference>
<dbReference type="SUPFAM" id="SSF55874">
    <property type="entry name" value="ATPase domain of HSP90 chaperone/DNA topoisomerase II/histidine kinase"/>
    <property type="match status" value="1"/>
</dbReference>